<feature type="region of interest" description="Disordered" evidence="1">
    <location>
        <begin position="328"/>
        <end position="348"/>
    </location>
</feature>
<dbReference type="AlphaFoldDB" id="A0A3R8P3L4"/>
<name>A0A3R8P3L4_9PSEU</name>
<feature type="region of interest" description="Disordered" evidence="1">
    <location>
        <begin position="104"/>
        <end position="138"/>
    </location>
</feature>
<dbReference type="Pfam" id="PF04397">
    <property type="entry name" value="LytTR"/>
    <property type="match status" value="1"/>
</dbReference>
<dbReference type="RefSeq" id="WP_125091445.1">
    <property type="nucleotide sequence ID" value="NZ_RSAA01000015.1"/>
</dbReference>
<evidence type="ECO:0000256" key="1">
    <source>
        <dbReference type="SAM" id="MobiDB-lite"/>
    </source>
</evidence>
<keyword evidence="4" id="KW-1185">Reference proteome</keyword>
<sequence>MGGWQPVTISAAPVVRAWEEFAAGRDVVRGVRPEILASWARCRDQYDVDPGLRTAPGAPEHVEQSLEHEVILTELGGLAALAGQEVERCGGLVAVADGGGRVLASHGDPEAQRRAAESNLAPRSAWAEETTGTNGVGTALETAGPVTVTGAEHWCEGFHGWACAGIAVRDAVTGSPIGTLDVSRWGEPLSDHVTGWLERAVSGVEAELHERAAADGERLVAEFAEHRSRTRHPLLGLDLGARVVVSTESAADLLGLPRSTPAVKPRDRRAPDIPSLSTVVQWAIGRARDAPAWTGSALLEPTPGADPTPVTLRPLRADDRLVGFTCEFGTEDGEPHTPRGGRRPFPAPDRVIGVRNDRLVVLMPGEIRYAEADRNTVWLSTDRGRIQAAMRGLDHVDRALAPYGFCRVHRRFLVNMRRVAELERGGKGELLLITDPRAPEFIPVARRHVAQVRRLLGV</sequence>
<accession>A0A3R8P3L4</accession>
<dbReference type="InterPro" id="IPR029016">
    <property type="entry name" value="GAF-like_dom_sf"/>
</dbReference>
<dbReference type="EMBL" id="RSAA01000015">
    <property type="protein sequence ID" value="RRO15648.1"/>
    <property type="molecule type" value="Genomic_DNA"/>
</dbReference>
<evidence type="ECO:0000313" key="3">
    <source>
        <dbReference type="EMBL" id="RRO15648.1"/>
    </source>
</evidence>
<dbReference type="GO" id="GO:0003677">
    <property type="term" value="F:DNA binding"/>
    <property type="evidence" value="ECO:0007669"/>
    <property type="project" value="UniProtKB-KW"/>
</dbReference>
<dbReference type="InterPro" id="IPR007492">
    <property type="entry name" value="LytTR_DNA-bd_dom"/>
</dbReference>
<dbReference type="SMART" id="SM00850">
    <property type="entry name" value="LytTR"/>
    <property type="match status" value="1"/>
</dbReference>
<keyword evidence="3" id="KW-0238">DNA-binding</keyword>
<comment type="caution">
    <text evidence="3">The sequence shown here is derived from an EMBL/GenBank/DDBJ whole genome shotgun (WGS) entry which is preliminary data.</text>
</comment>
<organism evidence="3 4">
    <name type="scientific">Saccharopolyspora rhizosphaerae</name>
    <dbReference type="NCBI Taxonomy" id="2492662"/>
    <lineage>
        <taxon>Bacteria</taxon>
        <taxon>Bacillati</taxon>
        <taxon>Actinomycetota</taxon>
        <taxon>Actinomycetes</taxon>
        <taxon>Pseudonocardiales</taxon>
        <taxon>Pseudonocardiaceae</taxon>
        <taxon>Saccharopolyspora</taxon>
    </lineage>
</organism>
<feature type="compositionally biased region" description="Basic and acidic residues" evidence="1">
    <location>
        <begin position="107"/>
        <end position="116"/>
    </location>
</feature>
<evidence type="ECO:0000259" key="2">
    <source>
        <dbReference type="PROSITE" id="PS50930"/>
    </source>
</evidence>
<dbReference type="Proteomes" id="UP000274515">
    <property type="component" value="Unassembled WGS sequence"/>
</dbReference>
<protein>
    <submittedName>
        <fullName evidence="3">DNA-binding protein</fullName>
    </submittedName>
</protein>
<dbReference type="PROSITE" id="PS50930">
    <property type="entry name" value="HTH_LYTTR"/>
    <property type="match status" value="1"/>
</dbReference>
<reference evidence="3 4" key="1">
    <citation type="submission" date="2018-11" db="EMBL/GenBank/DDBJ databases">
        <title>Saccharopolyspora rhizosphaerae sp. nov., an actinomycete isolated from rhizosphere soil in Thailand.</title>
        <authorList>
            <person name="Intra B."/>
            <person name="Euanorasetr J."/>
            <person name="Take A."/>
            <person name="Inahashi Y."/>
            <person name="Mori M."/>
            <person name="Panbangred W."/>
            <person name="Matsumoto A."/>
        </authorList>
    </citation>
    <scope>NUCLEOTIDE SEQUENCE [LARGE SCALE GENOMIC DNA]</scope>
    <source>
        <strain evidence="3 4">H219</strain>
    </source>
</reference>
<feature type="domain" description="HTH LytTR-type" evidence="2">
    <location>
        <begin position="352"/>
        <end position="458"/>
    </location>
</feature>
<dbReference type="OrthoDB" id="3928741at2"/>
<evidence type="ECO:0000313" key="4">
    <source>
        <dbReference type="Proteomes" id="UP000274515"/>
    </source>
</evidence>
<proteinExistence type="predicted"/>
<dbReference type="Gene3D" id="2.40.50.1020">
    <property type="entry name" value="LytTr DNA-binding domain"/>
    <property type="match status" value="1"/>
</dbReference>
<dbReference type="Gene3D" id="3.30.450.40">
    <property type="match status" value="1"/>
</dbReference>
<gene>
    <name evidence="3" type="ORF">EIL87_16680</name>
</gene>